<dbReference type="PRINTS" id="PR00111">
    <property type="entry name" value="ABHYDROLASE"/>
</dbReference>
<accession>A0ABP6V2P4</accession>
<evidence type="ECO:0000313" key="3">
    <source>
        <dbReference type="EMBL" id="GAA3527728.1"/>
    </source>
</evidence>
<comment type="caution">
    <text evidence="3">The sequence shown here is derived from an EMBL/GenBank/DDBJ whole genome shotgun (WGS) entry which is preliminary data.</text>
</comment>
<name>A0ABP6V2P4_9GAMM</name>
<dbReference type="InterPro" id="IPR000639">
    <property type="entry name" value="Epox_hydrolase-like"/>
</dbReference>
<protein>
    <submittedName>
        <fullName evidence="3">Alpha/beta fold hydrolase</fullName>
    </submittedName>
</protein>
<evidence type="ECO:0000313" key="4">
    <source>
        <dbReference type="Proteomes" id="UP001500795"/>
    </source>
</evidence>
<dbReference type="SUPFAM" id="SSF53474">
    <property type="entry name" value="alpha/beta-Hydrolases"/>
    <property type="match status" value="1"/>
</dbReference>
<dbReference type="PANTHER" id="PTHR46118:SF4">
    <property type="entry name" value="PROTEIN ABHD11"/>
    <property type="match status" value="1"/>
</dbReference>
<dbReference type="PANTHER" id="PTHR46118">
    <property type="entry name" value="PROTEIN ABHD11"/>
    <property type="match status" value="1"/>
</dbReference>
<keyword evidence="1 3" id="KW-0378">Hydrolase</keyword>
<dbReference type="Proteomes" id="UP001500795">
    <property type="component" value="Unassembled WGS sequence"/>
</dbReference>
<gene>
    <name evidence="3" type="ORF">GCM10022394_03590</name>
</gene>
<keyword evidence="4" id="KW-1185">Reference proteome</keyword>
<dbReference type="PRINTS" id="PR00412">
    <property type="entry name" value="EPOXHYDRLASE"/>
</dbReference>
<dbReference type="GO" id="GO:0016787">
    <property type="term" value="F:hydrolase activity"/>
    <property type="evidence" value="ECO:0007669"/>
    <property type="project" value="UniProtKB-KW"/>
</dbReference>
<evidence type="ECO:0000259" key="2">
    <source>
        <dbReference type="Pfam" id="PF00561"/>
    </source>
</evidence>
<dbReference type="InterPro" id="IPR029058">
    <property type="entry name" value="AB_hydrolase_fold"/>
</dbReference>
<dbReference type="InterPro" id="IPR000073">
    <property type="entry name" value="AB_hydrolase_1"/>
</dbReference>
<dbReference type="Pfam" id="PF00561">
    <property type="entry name" value="Abhydrolase_1"/>
    <property type="match status" value="1"/>
</dbReference>
<dbReference type="Gene3D" id="3.40.50.1820">
    <property type="entry name" value="alpha/beta hydrolase"/>
    <property type="match status" value="1"/>
</dbReference>
<feature type="domain" description="AB hydrolase-1" evidence="2">
    <location>
        <begin position="21"/>
        <end position="248"/>
    </location>
</feature>
<organism evidence="3 4">
    <name type="scientific">Zobellella aerophila</name>
    <dbReference type="NCBI Taxonomy" id="870480"/>
    <lineage>
        <taxon>Bacteria</taxon>
        <taxon>Pseudomonadati</taxon>
        <taxon>Pseudomonadota</taxon>
        <taxon>Gammaproteobacteria</taxon>
        <taxon>Aeromonadales</taxon>
        <taxon>Aeromonadaceae</taxon>
        <taxon>Zobellella</taxon>
    </lineage>
</organism>
<proteinExistence type="predicted"/>
<sequence length="263" mass="29137">MPFNTSLKAALNHRRQGTGSPVLLIHGLFGNLDNLNGVNRVLAADHDVIAVDVRNHGLSPRTDTMSYQEMAEDILALLDQLELEQAAIVGHSMGGKIAMMTAKMAPQRVSKLVVTDIAPVAYRQARHDAVFQGLQAVQREGANDRREADRILSRYIEEAGVRQFLLKSFVAGTPETWRFNLQALIANYQEIIGWPGSELSYDGPILFIKGGDSDYLLPEYQPEVLAQFPAATVRVIPGTGHWLHAEKPQLFNRLVQDFLARAS</sequence>
<reference evidence="4" key="1">
    <citation type="journal article" date="2019" name="Int. J. Syst. Evol. Microbiol.">
        <title>The Global Catalogue of Microorganisms (GCM) 10K type strain sequencing project: providing services to taxonomists for standard genome sequencing and annotation.</title>
        <authorList>
            <consortium name="The Broad Institute Genomics Platform"/>
            <consortium name="The Broad Institute Genome Sequencing Center for Infectious Disease"/>
            <person name="Wu L."/>
            <person name="Ma J."/>
        </authorList>
    </citation>
    <scope>NUCLEOTIDE SEQUENCE [LARGE SCALE GENOMIC DNA]</scope>
    <source>
        <strain evidence="4">JCM 17110</strain>
    </source>
</reference>
<dbReference type="EMBL" id="BAABCX010000001">
    <property type="protein sequence ID" value="GAA3527728.1"/>
    <property type="molecule type" value="Genomic_DNA"/>
</dbReference>
<evidence type="ECO:0000256" key="1">
    <source>
        <dbReference type="ARBA" id="ARBA00022801"/>
    </source>
</evidence>
<dbReference type="RefSeq" id="WP_344954151.1">
    <property type="nucleotide sequence ID" value="NZ_BAABCX010000001.1"/>
</dbReference>